<evidence type="ECO:0000313" key="3">
    <source>
        <dbReference type="Proteomes" id="UP000824782"/>
    </source>
</evidence>
<dbReference type="Proteomes" id="UP000824782">
    <property type="component" value="Unassembled WGS sequence"/>
</dbReference>
<proteinExistence type="predicted"/>
<protein>
    <recommendedName>
        <fullName evidence="4">Secreted protein</fullName>
    </recommendedName>
</protein>
<dbReference type="AlphaFoldDB" id="A0AAV6YR90"/>
<dbReference type="EMBL" id="WNYA01027197">
    <property type="protein sequence ID" value="KAG8537749.1"/>
    <property type="molecule type" value="Genomic_DNA"/>
</dbReference>
<reference evidence="2" key="1">
    <citation type="thesis" date="2020" institute="ProQuest LLC" country="789 East Eisenhower Parkway, Ann Arbor, MI, USA">
        <title>Comparative Genomics and Chromosome Evolution.</title>
        <authorList>
            <person name="Mudd A.B."/>
        </authorList>
    </citation>
    <scope>NUCLEOTIDE SEQUENCE</scope>
    <source>
        <strain evidence="2">237g6f4</strain>
        <tissue evidence="2">Blood</tissue>
    </source>
</reference>
<feature type="signal peptide" evidence="1">
    <location>
        <begin position="1"/>
        <end position="24"/>
    </location>
</feature>
<comment type="caution">
    <text evidence="2">The sequence shown here is derived from an EMBL/GenBank/DDBJ whole genome shotgun (WGS) entry which is preliminary data.</text>
</comment>
<name>A0AAV6YR90_ENGPU</name>
<evidence type="ECO:0008006" key="4">
    <source>
        <dbReference type="Google" id="ProtNLM"/>
    </source>
</evidence>
<feature type="chain" id="PRO_5043664083" description="Secreted protein" evidence="1">
    <location>
        <begin position="25"/>
        <end position="79"/>
    </location>
</feature>
<keyword evidence="1" id="KW-0732">Signal</keyword>
<evidence type="ECO:0000256" key="1">
    <source>
        <dbReference type="SAM" id="SignalP"/>
    </source>
</evidence>
<organism evidence="2 3">
    <name type="scientific">Engystomops pustulosus</name>
    <name type="common">Tungara frog</name>
    <name type="synonym">Physalaemus pustulosus</name>
    <dbReference type="NCBI Taxonomy" id="76066"/>
    <lineage>
        <taxon>Eukaryota</taxon>
        <taxon>Metazoa</taxon>
        <taxon>Chordata</taxon>
        <taxon>Craniata</taxon>
        <taxon>Vertebrata</taxon>
        <taxon>Euteleostomi</taxon>
        <taxon>Amphibia</taxon>
        <taxon>Batrachia</taxon>
        <taxon>Anura</taxon>
        <taxon>Neobatrachia</taxon>
        <taxon>Hyloidea</taxon>
        <taxon>Leptodactylidae</taxon>
        <taxon>Leiuperinae</taxon>
        <taxon>Engystomops</taxon>
    </lineage>
</organism>
<keyword evidence="3" id="KW-1185">Reference proteome</keyword>
<gene>
    <name evidence="2" type="ORF">GDO81_023988</name>
</gene>
<accession>A0AAV6YR90</accession>
<sequence>MSHSILRLLRYISLSCHTLQLLASGNTVASPIRTMAGLQVYGDTTYTRPTALQQMVDRGRNTSAKFMSSLTGTGEVLME</sequence>
<evidence type="ECO:0000313" key="2">
    <source>
        <dbReference type="EMBL" id="KAG8537749.1"/>
    </source>
</evidence>